<gene>
    <name evidence="2" type="ORF">ACFSQP_06390</name>
</gene>
<accession>A0ABW5KQZ6</accession>
<dbReference type="Proteomes" id="UP001597472">
    <property type="component" value="Unassembled WGS sequence"/>
</dbReference>
<evidence type="ECO:0000313" key="2">
    <source>
        <dbReference type="EMBL" id="MFD2551441.1"/>
    </source>
</evidence>
<evidence type="ECO:0000313" key="3">
    <source>
        <dbReference type="Proteomes" id="UP001597472"/>
    </source>
</evidence>
<dbReference type="RefSeq" id="WP_376892579.1">
    <property type="nucleotide sequence ID" value="NZ_JBHULS010000002.1"/>
</dbReference>
<sequence length="58" mass="6565">MSLISAILQQVNIEEKVKNAPDSAYEIGVFIGSFLPFLILVIIAYALYRYNKNNQNTD</sequence>
<keyword evidence="1" id="KW-1133">Transmembrane helix</keyword>
<evidence type="ECO:0000256" key="1">
    <source>
        <dbReference type="SAM" id="Phobius"/>
    </source>
</evidence>
<dbReference type="EMBL" id="JBHULS010000002">
    <property type="protein sequence ID" value="MFD2551441.1"/>
    <property type="molecule type" value="Genomic_DNA"/>
</dbReference>
<protein>
    <recommendedName>
        <fullName evidence="4">Adenylosuccinate synthetase</fullName>
    </recommendedName>
</protein>
<evidence type="ECO:0008006" key="4">
    <source>
        <dbReference type="Google" id="ProtNLM"/>
    </source>
</evidence>
<keyword evidence="1" id="KW-0472">Membrane</keyword>
<reference evidence="3" key="1">
    <citation type="journal article" date="2019" name="Int. J. Syst. Evol. Microbiol.">
        <title>The Global Catalogue of Microorganisms (GCM) 10K type strain sequencing project: providing services to taxonomists for standard genome sequencing and annotation.</title>
        <authorList>
            <consortium name="The Broad Institute Genomics Platform"/>
            <consortium name="The Broad Institute Genome Sequencing Center for Infectious Disease"/>
            <person name="Wu L."/>
            <person name="Ma J."/>
        </authorList>
    </citation>
    <scope>NUCLEOTIDE SEQUENCE [LARGE SCALE GENOMIC DNA]</scope>
    <source>
        <strain evidence="3">KCTC 42587</strain>
    </source>
</reference>
<name>A0ABW5KQZ6_9FLAO</name>
<organism evidence="2 3">
    <name type="scientific">Bizionia sediminis</name>
    <dbReference type="NCBI Taxonomy" id="1737064"/>
    <lineage>
        <taxon>Bacteria</taxon>
        <taxon>Pseudomonadati</taxon>
        <taxon>Bacteroidota</taxon>
        <taxon>Flavobacteriia</taxon>
        <taxon>Flavobacteriales</taxon>
        <taxon>Flavobacteriaceae</taxon>
        <taxon>Bizionia</taxon>
    </lineage>
</organism>
<keyword evidence="1" id="KW-0812">Transmembrane</keyword>
<comment type="caution">
    <text evidence="2">The sequence shown here is derived from an EMBL/GenBank/DDBJ whole genome shotgun (WGS) entry which is preliminary data.</text>
</comment>
<keyword evidence="3" id="KW-1185">Reference proteome</keyword>
<proteinExistence type="predicted"/>
<feature type="transmembrane region" description="Helical" evidence="1">
    <location>
        <begin position="27"/>
        <end position="48"/>
    </location>
</feature>